<evidence type="ECO:0000256" key="17">
    <source>
        <dbReference type="RuleBase" id="RU003793"/>
    </source>
</evidence>
<evidence type="ECO:0000256" key="2">
    <source>
        <dbReference type="ARBA" id="ARBA00005801"/>
    </source>
</evidence>
<keyword evidence="9 18" id="KW-0812">Transmembrane</keyword>
<feature type="domain" description="Prepilin peptidase A24 N-terminal" evidence="21">
    <location>
        <begin position="32"/>
        <end position="94"/>
    </location>
</feature>
<dbReference type="EMBL" id="VRTS01000002">
    <property type="protein sequence ID" value="TXK65170.1"/>
    <property type="molecule type" value="Genomic_DNA"/>
</dbReference>
<evidence type="ECO:0000256" key="15">
    <source>
        <dbReference type="ARBA" id="ARBA00067082"/>
    </source>
</evidence>
<comment type="catalytic activity">
    <reaction evidence="14 18">
        <text>Typically cleaves a -Gly-|-Phe- bond to release an N-terminal, basic peptide of 5-8 residues from type IV prepilin, and then N-methylates the new N-terminal amino group, the methyl donor being S-adenosyl-L-methionine.</text>
        <dbReference type="EC" id="3.4.23.43"/>
    </reaction>
</comment>
<dbReference type="GO" id="GO:0032259">
    <property type="term" value="P:methylation"/>
    <property type="evidence" value="ECO:0007669"/>
    <property type="project" value="UniProtKB-KW"/>
</dbReference>
<dbReference type="EC" id="2.1.1.-" evidence="18"/>
<evidence type="ECO:0000256" key="6">
    <source>
        <dbReference type="ARBA" id="ARBA00022670"/>
    </source>
</evidence>
<evidence type="ECO:0000256" key="16">
    <source>
        <dbReference type="ARBA" id="ARBA00071870"/>
    </source>
</evidence>
<feature type="transmembrane region" description="Helical" evidence="19">
    <location>
        <begin position="232"/>
        <end position="251"/>
    </location>
</feature>
<evidence type="ECO:0000256" key="7">
    <source>
        <dbReference type="ARBA" id="ARBA00022679"/>
    </source>
</evidence>
<feature type="transmembrane region" description="Helical" evidence="19">
    <location>
        <begin position="100"/>
        <end position="118"/>
    </location>
</feature>
<dbReference type="Pfam" id="PF06750">
    <property type="entry name" value="A24_N_bact"/>
    <property type="match status" value="1"/>
</dbReference>
<evidence type="ECO:0000256" key="18">
    <source>
        <dbReference type="RuleBase" id="RU003794"/>
    </source>
</evidence>
<keyword evidence="8" id="KW-0949">S-adenosyl-L-methionine</keyword>
<feature type="transmembrane region" description="Helical" evidence="19">
    <location>
        <begin position="74"/>
        <end position="94"/>
    </location>
</feature>
<proteinExistence type="inferred from homology"/>
<feature type="transmembrane region" description="Helical" evidence="19">
    <location>
        <begin position="187"/>
        <end position="220"/>
    </location>
</feature>
<evidence type="ECO:0000256" key="9">
    <source>
        <dbReference type="ARBA" id="ARBA00022692"/>
    </source>
</evidence>
<dbReference type="InterPro" id="IPR010627">
    <property type="entry name" value="Prepilin_pept_A24_N"/>
</dbReference>
<gene>
    <name evidence="22" type="ORF">FU658_04300</name>
</gene>
<evidence type="ECO:0000256" key="4">
    <source>
        <dbReference type="ARBA" id="ARBA00022519"/>
    </source>
</evidence>
<keyword evidence="7 18" id="KW-0808">Transferase</keyword>
<protein>
    <recommendedName>
        <fullName evidence="16 18">Prepilin leader peptidase/N-methyltransferase</fullName>
        <ecNumber evidence="18">2.1.1.-</ecNumber>
        <ecNumber evidence="15 18">3.4.23.43</ecNumber>
    </recommendedName>
</protein>
<keyword evidence="10 18" id="KW-0378">Hydrolase</keyword>
<dbReference type="FunFam" id="1.20.120.1220:FF:000001">
    <property type="entry name" value="Type 4 prepilin-like proteins leader peptide-processing enzyme"/>
    <property type="match status" value="1"/>
</dbReference>
<evidence type="ECO:0000313" key="23">
    <source>
        <dbReference type="Proteomes" id="UP000321248"/>
    </source>
</evidence>
<evidence type="ECO:0000256" key="10">
    <source>
        <dbReference type="ARBA" id="ARBA00022801"/>
    </source>
</evidence>
<dbReference type="PRINTS" id="PR00864">
    <property type="entry name" value="PREPILNPTASE"/>
</dbReference>
<comment type="subcellular location">
    <subcellularLocation>
        <location evidence="1">Cell inner membrane</location>
        <topology evidence="1">Multi-pass membrane protein</topology>
    </subcellularLocation>
    <subcellularLocation>
        <location evidence="18">Cell membrane</location>
        <topology evidence="18">Multi-pass membrane protein</topology>
    </subcellularLocation>
</comment>
<dbReference type="InterPro" id="IPR014032">
    <property type="entry name" value="Peptidase_A24A_bac"/>
</dbReference>
<dbReference type="InterPro" id="IPR050882">
    <property type="entry name" value="Prepilin_peptidase/N-MTase"/>
</dbReference>
<comment type="similarity">
    <text evidence="2 17">Belongs to the peptidase A24 family.</text>
</comment>
<feature type="domain" description="Prepilin type IV endopeptidase peptidase" evidence="20">
    <location>
        <begin position="104"/>
        <end position="215"/>
    </location>
</feature>
<keyword evidence="3" id="KW-1003">Cell membrane</keyword>
<dbReference type="InterPro" id="IPR000045">
    <property type="entry name" value="Prepilin_IV_endopep_pep"/>
</dbReference>
<dbReference type="GO" id="GO:0005886">
    <property type="term" value="C:plasma membrane"/>
    <property type="evidence" value="ECO:0007669"/>
    <property type="project" value="UniProtKB-SubCell"/>
</dbReference>
<evidence type="ECO:0000256" key="11">
    <source>
        <dbReference type="ARBA" id="ARBA00022989"/>
    </source>
</evidence>
<comment type="function">
    <text evidence="18">Plays an essential role in type IV pili and type II pseudopili formation by proteolytically removing the leader sequence from substrate proteins and subsequently monomethylating the alpha-amino group of the newly exposed N-terminal phenylalanine.</text>
</comment>
<dbReference type="GO" id="GO:0004190">
    <property type="term" value="F:aspartic-type endopeptidase activity"/>
    <property type="evidence" value="ECO:0007669"/>
    <property type="project" value="UniProtKB-EC"/>
</dbReference>
<dbReference type="OrthoDB" id="9789291at2"/>
<organism evidence="22 23">
    <name type="scientific">Alkalisalibacterium limincola</name>
    <dbReference type="NCBI Taxonomy" id="2699169"/>
    <lineage>
        <taxon>Bacteria</taxon>
        <taxon>Pseudomonadati</taxon>
        <taxon>Pseudomonadota</taxon>
        <taxon>Gammaproteobacteria</taxon>
        <taxon>Lysobacterales</taxon>
        <taxon>Lysobacteraceae</taxon>
        <taxon>Alkalisalibacterium</taxon>
    </lineage>
</organism>
<evidence type="ECO:0000256" key="1">
    <source>
        <dbReference type="ARBA" id="ARBA00004429"/>
    </source>
</evidence>
<dbReference type="AlphaFoldDB" id="A0A5C8KWX4"/>
<keyword evidence="23" id="KW-1185">Reference proteome</keyword>
<dbReference type="Pfam" id="PF01478">
    <property type="entry name" value="Peptidase_A24"/>
    <property type="match status" value="1"/>
</dbReference>
<dbReference type="Proteomes" id="UP000321248">
    <property type="component" value="Unassembled WGS sequence"/>
</dbReference>
<keyword evidence="12 19" id="KW-0472">Membrane</keyword>
<keyword evidence="13 18" id="KW-0511">Multifunctional enzyme</keyword>
<dbReference type="PANTHER" id="PTHR30487:SF0">
    <property type="entry name" value="PREPILIN LEADER PEPTIDASE_N-METHYLTRANSFERASE-RELATED"/>
    <property type="match status" value="1"/>
</dbReference>
<dbReference type="EC" id="3.4.23.43" evidence="15 18"/>
<evidence type="ECO:0000256" key="13">
    <source>
        <dbReference type="ARBA" id="ARBA00023268"/>
    </source>
</evidence>
<name>A0A5C8KWX4_9GAMM</name>
<dbReference type="GO" id="GO:0008168">
    <property type="term" value="F:methyltransferase activity"/>
    <property type="evidence" value="ECO:0007669"/>
    <property type="project" value="UniProtKB-KW"/>
</dbReference>
<evidence type="ECO:0000259" key="21">
    <source>
        <dbReference type="Pfam" id="PF06750"/>
    </source>
</evidence>
<evidence type="ECO:0000256" key="3">
    <source>
        <dbReference type="ARBA" id="ARBA00022475"/>
    </source>
</evidence>
<evidence type="ECO:0000256" key="12">
    <source>
        <dbReference type="ARBA" id="ARBA00023136"/>
    </source>
</evidence>
<accession>A0A5C8KWX4</accession>
<reference evidence="22 23" key="1">
    <citation type="submission" date="2019-08" db="EMBL/GenBank/DDBJ databases">
        <authorList>
            <person name="Karlyshev A.V."/>
        </authorList>
    </citation>
    <scope>NUCLEOTIDE SEQUENCE [LARGE SCALE GENOMIC DNA]</scope>
    <source>
        <strain evidence="22 23">Alg18-2.2</strain>
    </source>
</reference>
<feature type="transmembrane region" description="Helical" evidence="19">
    <location>
        <begin position="130"/>
        <end position="148"/>
    </location>
</feature>
<evidence type="ECO:0000256" key="5">
    <source>
        <dbReference type="ARBA" id="ARBA00022603"/>
    </source>
</evidence>
<evidence type="ECO:0000256" key="19">
    <source>
        <dbReference type="SAM" id="Phobius"/>
    </source>
</evidence>
<keyword evidence="11 19" id="KW-1133">Transmembrane helix</keyword>
<evidence type="ECO:0000256" key="14">
    <source>
        <dbReference type="ARBA" id="ARBA00050401"/>
    </source>
</evidence>
<feature type="transmembrane region" description="Helical" evidence="19">
    <location>
        <begin position="154"/>
        <end position="175"/>
    </location>
</feature>
<dbReference type="GO" id="GO:0006465">
    <property type="term" value="P:signal peptide processing"/>
    <property type="evidence" value="ECO:0007669"/>
    <property type="project" value="TreeGrafter"/>
</dbReference>
<sequence length="261" mass="28292">MPPRLEWQWRRDCRELLELPELSAEADPKPPGIVVQRSHCPGCGHQLAAWENVPVLSWLLLRGRCRGCGMRISAQYPVVELLTGLLFAICVWQFGWTWQAGAAIVFTGLLVAMSGIDLRTTLLPDQLTLPLLWLGLLLSVVVPGGLFVPPVSAILGAAVGYLSLWSVYWAFKLLTGKEGMGYGDFKLLAALGAWCGVGAVLPIVLISSVVGAVIGSAWLMIKGRDKATPIPFGPYLAIAGWIVLVLQFDLLGSYARWVGMA</sequence>
<keyword evidence="6 18" id="KW-0645">Protease</keyword>
<evidence type="ECO:0000313" key="22">
    <source>
        <dbReference type="EMBL" id="TXK65170.1"/>
    </source>
</evidence>
<comment type="caution">
    <text evidence="22">The sequence shown here is derived from an EMBL/GenBank/DDBJ whole genome shotgun (WGS) entry which is preliminary data.</text>
</comment>
<keyword evidence="4" id="KW-0997">Cell inner membrane</keyword>
<evidence type="ECO:0000259" key="20">
    <source>
        <dbReference type="Pfam" id="PF01478"/>
    </source>
</evidence>
<dbReference type="Gene3D" id="1.20.120.1220">
    <property type="match status" value="1"/>
</dbReference>
<evidence type="ECO:0000256" key="8">
    <source>
        <dbReference type="ARBA" id="ARBA00022691"/>
    </source>
</evidence>
<keyword evidence="5 18" id="KW-0489">Methyltransferase</keyword>
<dbReference type="PANTHER" id="PTHR30487">
    <property type="entry name" value="TYPE 4 PREPILIN-LIKE PROTEINS LEADER PEPTIDE-PROCESSING ENZYME"/>
    <property type="match status" value="1"/>
</dbReference>